<dbReference type="InterPro" id="IPR020119">
    <property type="entry name" value="PsdUridine_synth_TruD_CS"/>
</dbReference>
<dbReference type="EC" id="5.4.99.27" evidence="4"/>
<dbReference type="GO" id="GO:0031119">
    <property type="term" value="P:tRNA pseudouridine synthesis"/>
    <property type="evidence" value="ECO:0007669"/>
    <property type="project" value="UniProtKB-UniRule"/>
</dbReference>
<dbReference type="EMBL" id="CP000505">
    <property type="protein sequence ID" value="ABL78087.1"/>
    <property type="molecule type" value="Genomic_DNA"/>
</dbReference>
<dbReference type="GO" id="GO:0016829">
    <property type="term" value="F:lyase activity"/>
    <property type="evidence" value="ECO:0007669"/>
    <property type="project" value="UniProtKB-KW"/>
</dbReference>
<evidence type="ECO:0000259" key="5">
    <source>
        <dbReference type="PROSITE" id="PS50984"/>
    </source>
</evidence>
<dbReference type="KEGG" id="tpe:Tpen_0685"/>
<feature type="active site" description="Nucleophile" evidence="4">
    <location>
        <position position="98"/>
    </location>
</feature>
<evidence type="ECO:0000256" key="2">
    <source>
        <dbReference type="ARBA" id="ARBA00022694"/>
    </source>
</evidence>
<dbReference type="Proteomes" id="UP000000641">
    <property type="component" value="Chromosome"/>
</dbReference>
<dbReference type="Gene3D" id="3.30.70.3160">
    <property type="match status" value="1"/>
</dbReference>
<name>A1RY07_THEPD</name>
<feature type="domain" description="TRUD" evidence="5">
    <location>
        <begin position="175"/>
        <end position="401"/>
    </location>
</feature>
<dbReference type="Gene3D" id="1.10.1510.30">
    <property type="match status" value="1"/>
</dbReference>
<keyword evidence="3 4" id="KW-0413">Isomerase</keyword>
<comment type="similarity">
    <text evidence="1 4">Belongs to the pseudouridine synthase TruD family.</text>
</comment>
<dbReference type="InterPro" id="IPR011760">
    <property type="entry name" value="PsdUridine_synth_TruD_insert"/>
</dbReference>
<dbReference type="PANTHER" id="PTHR13326">
    <property type="entry name" value="TRNA PSEUDOURIDINE SYNTHASE D"/>
    <property type="match status" value="1"/>
</dbReference>
<dbReference type="PROSITE" id="PS50984">
    <property type="entry name" value="TRUD"/>
    <property type="match status" value="1"/>
</dbReference>
<dbReference type="PROSITE" id="PS01268">
    <property type="entry name" value="UPF0024"/>
    <property type="match status" value="1"/>
</dbReference>
<evidence type="ECO:0000313" key="7">
    <source>
        <dbReference type="Proteomes" id="UP000000641"/>
    </source>
</evidence>
<keyword evidence="7" id="KW-1185">Reference proteome</keyword>
<dbReference type="STRING" id="368408.Tpen_0685"/>
<evidence type="ECO:0000256" key="1">
    <source>
        <dbReference type="ARBA" id="ARBA00007953"/>
    </source>
</evidence>
<dbReference type="SUPFAM" id="SSF55120">
    <property type="entry name" value="Pseudouridine synthase"/>
    <property type="match status" value="1"/>
</dbReference>
<dbReference type="eggNOG" id="arCOG04252">
    <property type="taxonomic scope" value="Archaea"/>
</dbReference>
<dbReference type="RefSeq" id="WP_011752352.1">
    <property type="nucleotide sequence ID" value="NC_008698.1"/>
</dbReference>
<dbReference type="PIRSF" id="PIRSF037016">
    <property type="entry name" value="Pseudouridin_synth_euk_prd"/>
    <property type="match status" value="1"/>
</dbReference>
<dbReference type="HAMAP" id="MF_01082">
    <property type="entry name" value="TruD"/>
    <property type="match status" value="1"/>
</dbReference>
<organism evidence="6 7">
    <name type="scientific">Thermofilum pendens (strain DSM 2475 / Hrk 5)</name>
    <dbReference type="NCBI Taxonomy" id="368408"/>
    <lineage>
        <taxon>Archaea</taxon>
        <taxon>Thermoproteota</taxon>
        <taxon>Thermoprotei</taxon>
        <taxon>Thermofilales</taxon>
        <taxon>Thermofilaceae</taxon>
        <taxon>Thermofilum</taxon>
    </lineage>
</organism>
<dbReference type="AlphaFoldDB" id="A1RY07"/>
<dbReference type="InterPro" id="IPR001656">
    <property type="entry name" value="PsdUridine_synth_TruD"/>
</dbReference>
<dbReference type="GeneID" id="4601885"/>
<keyword evidence="2 4" id="KW-0819">tRNA processing</keyword>
<dbReference type="PANTHER" id="PTHR13326:SF21">
    <property type="entry name" value="PSEUDOURIDYLATE SYNTHASE PUS7L"/>
    <property type="match status" value="1"/>
</dbReference>
<dbReference type="GO" id="GO:0003723">
    <property type="term" value="F:RNA binding"/>
    <property type="evidence" value="ECO:0007669"/>
    <property type="project" value="InterPro"/>
</dbReference>
<comment type="function">
    <text evidence="4">Could be responsible for synthesis of pseudouridine from uracil-13 in transfer RNAs.</text>
</comment>
<evidence type="ECO:0000256" key="3">
    <source>
        <dbReference type="ARBA" id="ARBA00023235"/>
    </source>
</evidence>
<gene>
    <name evidence="4" type="primary">truD</name>
    <name evidence="6" type="ordered locus">Tpen_0685</name>
</gene>
<sequence>MARRADSQLDRLLGLEYYGLDGAGTGGKLRSSLDDFIVREISIDGEVASPECKYAEGAGEFTWLVLEKRKIDTVSAARAVARFFGLKLRDVGIAGLKDTSAVTYQFISIPGEVKMESIEEFNLSHKRVKLHCPFRRPFALKPGMLYGNFFNVKVRGAECLECLEALLRELKEKKAVPNYYGYQRFGTVRPVTHVVGRMILLGEFKEAVEELIYKVFPGESQVSRRARLFLSESGDPLKALELFPKSLKSERAVLRHLARHPGDYVGALRAVSPYVKKLFIGAYQAYLFNKLLSKRIERGLSYYYPVPGDTVGIFREKRGGEVTGVLKVNDANVEKVKRWIDEGFAVLLLPVFGYNSNLSHGVVGEIERELLREEGIDVSMFRVKQIPEASSAGTYRYASLVPHALNVRVFGNDYELTFVLNKGAYATTLLRELVKPVEPARQGF</sequence>
<dbReference type="OrthoDB" id="1798at2157"/>
<proteinExistence type="inferred from homology"/>
<dbReference type="InterPro" id="IPR020103">
    <property type="entry name" value="PsdUridine_synth_cat_dom_sf"/>
</dbReference>
<dbReference type="Gene3D" id="3.30.2350.20">
    <property type="entry name" value="TruD, catalytic domain"/>
    <property type="match status" value="1"/>
</dbReference>
<dbReference type="Pfam" id="PF01142">
    <property type="entry name" value="TruD"/>
    <property type="match status" value="1"/>
</dbReference>
<dbReference type="NCBIfam" id="TIGR00094">
    <property type="entry name" value="tRNA_TruD_broad"/>
    <property type="match status" value="1"/>
</dbReference>
<dbReference type="InterPro" id="IPR042214">
    <property type="entry name" value="TruD_catalytic"/>
</dbReference>
<evidence type="ECO:0000256" key="4">
    <source>
        <dbReference type="HAMAP-Rule" id="MF_01082"/>
    </source>
</evidence>
<dbReference type="HOGENOM" id="CLU_005281_4_1_2"/>
<dbReference type="EnsemblBacteria" id="ABL78087">
    <property type="protein sequence ID" value="ABL78087"/>
    <property type="gene ID" value="Tpen_0685"/>
</dbReference>
<accession>A1RY07</accession>
<protein>
    <recommendedName>
        <fullName evidence="4">Probable tRNA pseudouridine synthase D</fullName>
        <ecNumber evidence="4">5.4.99.27</ecNumber>
    </recommendedName>
    <alternativeName>
        <fullName evidence="4">tRNA pseudouridine(13) synthase</fullName>
    </alternativeName>
    <alternativeName>
        <fullName evidence="4">tRNA pseudouridylate synthase D</fullName>
    </alternativeName>
    <alternativeName>
        <fullName evidence="4">tRNA-uridine isomerase D</fullName>
    </alternativeName>
</protein>
<reference evidence="7" key="1">
    <citation type="journal article" date="2008" name="J. Bacteriol.">
        <title>Genome sequence of Thermofilum pendens reveals an exceptional loss of biosynthetic pathways without genome reduction.</title>
        <authorList>
            <person name="Anderson I."/>
            <person name="Rodriguez J."/>
            <person name="Susanti D."/>
            <person name="Porat I."/>
            <person name="Reich C."/>
            <person name="Ulrich L.E."/>
            <person name="Elkins J.G."/>
            <person name="Mavromatis K."/>
            <person name="Lykidis A."/>
            <person name="Kim E."/>
            <person name="Thompson L.S."/>
            <person name="Nolan M."/>
            <person name="Land M."/>
            <person name="Copeland A."/>
            <person name="Lapidus A."/>
            <person name="Lucas S."/>
            <person name="Detter C."/>
            <person name="Zhulin I.B."/>
            <person name="Olsen G.J."/>
            <person name="Whitman W."/>
            <person name="Mukhopadhyay B."/>
            <person name="Bristow J."/>
            <person name="Kyrpides N."/>
        </authorList>
    </citation>
    <scope>NUCLEOTIDE SEQUENCE [LARGE SCALE GENOMIC DNA]</scope>
    <source>
        <strain evidence="7">DSM 2475 / Hrk 5</strain>
    </source>
</reference>
<dbReference type="GO" id="GO:0160150">
    <property type="term" value="F:tRNA pseudouridine(13) synthase activity"/>
    <property type="evidence" value="ECO:0007669"/>
    <property type="project" value="UniProtKB-EC"/>
</dbReference>
<evidence type="ECO:0000313" key="6">
    <source>
        <dbReference type="EMBL" id="ABL78087.1"/>
    </source>
</evidence>
<comment type="catalytic activity">
    <reaction evidence="4">
        <text>uridine(13) in tRNA = pseudouridine(13) in tRNA</text>
        <dbReference type="Rhea" id="RHEA:42540"/>
        <dbReference type="Rhea" id="RHEA-COMP:10105"/>
        <dbReference type="Rhea" id="RHEA-COMP:10106"/>
        <dbReference type="ChEBI" id="CHEBI:65314"/>
        <dbReference type="ChEBI" id="CHEBI:65315"/>
        <dbReference type="EC" id="5.4.99.27"/>
    </reaction>
</comment>
<keyword evidence="6" id="KW-0456">Lyase</keyword>